<accession>A0A9Q8USD9</accession>
<keyword evidence="3" id="KW-1185">Reference proteome</keyword>
<dbReference type="OrthoDB" id="3650769at2759"/>
<proteinExistence type="predicted"/>
<reference evidence="2" key="1">
    <citation type="submission" date="2021-12" db="EMBL/GenBank/DDBJ databases">
        <authorList>
            <person name="Zaccaron A."/>
            <person name="Stergiopoulos I."/>
        </authorList>
    </citation>
    <scope>NUCLEOTIDE SEQUENCE</scope>
    <source>
        <strain evidence="2">Race5_Kim</strain>
    </source>
</reference>
<dbReference type="RefSeq" id="XP_047765047.1">
    <property type="nucleotide sequence ID" value="XM_047910746.1"/>
</dbReference>
<organism evidence="2 3">
    <name type="scientific">Passalora fulva</name>
    <name type="common">Tomato leaf mold</name>
    <name type="synonym">Cladosporium fulvum</name>
    <dbReference type="NCBI Taxonomy" id="5499"/>
    <lineage>
        <taxon>Eukaryota</taxon>
        <taxon>Fungi</taxon>
        <taxon>Dikarya</taxon>
        <taxon>Ascomycota</taxon>
        <taxon>Pezizomycotina</taxon>
        <taxon>Dothideomycetes</taxon>
        <taxon>Dothideomycetidae</taxon>
        <taxon>Mycosphaerellales</taxon>
        <taxon>Mycosphaerellaceae</taxon>
        <taxon>Fulvia</taxon>
    </lineage>
</organism>
<reference evidence="2" key="2">
    <citation type="journal article" date="2022" name="Microb. Genom.">
        <title>A chromosome-scale genome assembly of the tomato pathogen Cladosporium fulvum reveals a compartmentalized genome architecture and the presence of a dispensable chromosome.</title>
        <authorList>
            <person name="Zaccaron A.Z."/>
            <person name="Chen L.H."/>
            <person name="Samaras A."/>
            <person name="Stergiopoulos I."/>
        </authorList>
    </citation>
    <scope>NUCLEOTIDE SEQUENCE</scope>
    <source>
        <strain evidence="2">Race5_Kim</strain>
    </source>
</reference>
<dbReference type="EMBL" id="CP090170">
    <property type="protein sequence ID" value="UJO20681.1"/>
    <property type="molecule type" value="Genomic_DNA"/>
</dbReference>
<dbReference type="KEGG" id="ffu:CLAFUR5_11598"/>
<dbReference type="AlphaFoldDB" id="A0A9Q8USD9"/>
<protein>
    <submittedName>
        <fullName evidence="2">Uncharacterized protein</fullName>
    </submittedName>
</protein>
<feature type="region of interest" description="Disordered" evidence="1">
    <location>
        <begin position="1"/>
        <end position="25"/>
    </location>
</feature>
<evidence type="ECO:0000313" key="3">
    <source>
        <dbReference type="Proteomes" id="UP000756132"/>
    </source>
</evidence>
<evidence type="ECO:0000256" key="1">
    <source>
        <dbReference type="SAM" id="MobiDB-lite"/>
    </source>
</evidence>
<sequence>MADDEPLSPQGGYIAPPSTPAFAGEDFFATPTYAEIINQASGPPESDSRPVHAPVPVYENATVPIQRWESEQHIDQPTRPHSATSYQHRFHDFDAARQALTAPDDAESLVKLSLEAEDDWQYVKEQQLHGFAAQLYDAIQAEPGEPPEGFTDFQRAYYYEHQSKVLGNIKEMILTKPDHAEARVMLLFEELISLHEKGFPEAALSRRTTTGGSFAVETNFICSARAEKVIEIAGVDKYVALDILNGTNITDVVRSPIRYLERKRQNSRVNAKKAENNRIVAQVQAVQPAAKTVKPTSNQTAAQQIADAAGNWSRLPAPRLLPATSTTMPRAGPAPRIKATLKRKVAGDDGQSAAKKAKN</sequence>
<gene>
    <name evidence="2" type="ORF">CLAFUR5_11598</name>
</gene>
<dbReference type="GeneID" id="71991476"/>
<dbReference type="Proteomes" id="UP000756132">
    <property type="component" value="Chromosome 8"/>
</dbReference>
<name>A0A9Q8USD9_PASFU</name>
<evidence type="ECO:0000313" key="2">
    <source>
        <dbReference type="EMBL" id="UJO20681.1"/>
    </source>
</evidence>